<organism evidence="1 2">
    <name type="scientific">Pyropia yezoensis</name>
    <name type="common">Susabi-nori</name>
    <name type="synonym">Porphyra yezoensis</name>
    <dbReference type="NCBI Taxonomy" id="2788"/>
    <lineage>
        <taxon>Eukaryota</taxon>
        <taxon>Rhodophyta</taxon>
        <taxon>Bangiophyceae</taxon>
        <taxon>Bangiales</taxon>
        <taxon>Bangiaceae</taxon>
        <taxon>Pyropia</taxon>
    </lineage>
</organism>
<evidence type="ECO:0000313" key="1">
    <source>
        <dbReference type="EMBL" id="KAK1861923.1"/>
    </source>
</evidence>
<dbReference type="EMBL" id="CM020618">
    <property type="protein sequence ID" value="KAK1861923.1"/>
    <property type="molecule type" value="Genomic_DNA"/>
</dbReference>
<protein>
    <submittedName>
        <fullName evidence="1">Uncharacterized protein</fullName>
    </submittedName>
</protein>
<comment type="caution">
    <text evidence="1">The sequence shown here is derived from an EMBL/GenBank/DDBJ whole genome shotgun (WGS) entry which is preliminary data.</text>
</comment>
<gene>
    <name evidence="1" type="ORF">I4F81_004501</name>
</gene>
<proteinExistence type="predicted"/>
<name>A0ACC3BVK8_PYRYE</name>
<reference evidence="1" key="1">
    <citation type="submission" date="2019-11" db="EMBL/GenBank/DDBJ databases">
        <title>Nori genome reveals adaptations in red seaweeds to the harsh intertidal environment.</title>
        <authorList>
            <person name="Wang D."/>
            <person name="Mao Y."/>
        </authorList>
    </citation>
    <scope>NUCLEOTIDE SEQUENCE</scope>
    <source>
        <tissue evidence="1">Gametophyte</tissue>
    </source>
</reference>
<accession>A0ACC3BVK8</accession>
<dbReference type="Proteomes" id="UP000798662">
    <property type="component" value="Chromosome 1"/>
</dbReference>
<sequence length="903" mass="97511">MSGPPPARRERAHAQAPVTTTPPLLPAAPVPVSRLLPRVALGAAPVWVSALPPRGSLCGGDAEASSDDGEEDGEEEPSLLRRAREERQELEDDALLRASDEFDREVTEAQDFSSLELKPDHEARPVWVAGDGRIFLETFSPLYKQAYDFLVAISEPQSRPDVVHEYCLSKPALQSAVSVGLDGDSIVSVLSRLCKTALPPIVAAYIRKHTRTFGKAKIILFRGKHYIQTFEESVARRFLNDPIIGPARVMPTPGGDAADKSAGGAGGAKPPNGAAGGGSGAGMLGDANTGGPTWNVEGDGVTLAGGDDAVSDAAMMRSMTAALDEGTTDAGDLGGGANGDDAAGSAQKTFSFEVRSDAVEAIKQHCQKDLNYPLMEEYDFRADERNASIDMDLKPIARIRPYQEKSLSKMFGNGRARSGIIVLPCGAGKSLVGVTAACTVKKPTLCLCTSSVSVEQWRYQFALWSTLPKEKIGRFTAVGGAAGSGGGGKKDAPSFVGDVTVTTYHMLGNQNKRSAASMPVLEAMKNKEWGLMLLDEVHVVPANIFRKVLMSVNAHCKLGLTATLLREDNKIGDLVYLIGPKLYEANWLDLQRSGYLATVQCAEVWCPMTAEFFREYLSGTPGARKLLYAMNPNKVRACEFLVRFHEARKDKVIIFSDTLFALDEYARLLKRPFIRGDTPQAERLRILHLFQHTPMVNTILLSKVGDTSIDIPEANVLIQVSSHYGSRRQEAQRLGRILRPKPRAGQNFNAFFYSLVSTDTSEMFYAAKRQKFLTDQGYAFKVITHLEGLDASKDLCYSTREQQLELLASVLAADASAASATDALDEAVDVGERASVTRNKASMAALSGGAGREYAEFVRRGGSSAVANAMAKKVATRVSGVDVDAVMGRGVVRHSLFRKRLGK</sequence>
<keyword evidence="2" id="KW-1185">Reference proteome</keyword>
<evidence type="ECO:0000313" key="2">
    <source>
        <dbReference type="Proteomes" id="UP000798662"/>
    </source>
</evidence>